<dbReference type="EC" id="3.5.1.98" evidence="3"/>
<comment type="subcellular location">
    <subcellularLocation>
        <location evidence="1">Nucleus</location>
    </subcellularLocation>
</comment>
<evidence type="ECO:0000256" key="2">
    <source>
        <dbReference type="ARBA" id="ARBA00007738"/>
    </source>
</evidence>
<dbReference type="InParanoid" id="L9KKS0"/>
<evidence type="ECO:0000256" key="3">
    <source>
        <dbReference type="ARBA" id="ARBA00012111"/>
    </source>
</evidence>
<dbReference type="GO" id="GO:0141221">
    <property type="term" value="F:histone deacetylase activity, hydrolytic mechanism"/>
    <property type="evidence" value="ECO:0007669"/>
    <property type="project" value="UniProtKB-EC"/>
</dbReference>
<dbReference type="Pfam" id="PF12203">
    <property type="entry name" value="HDAC4_Gln"/>
    <property type="match status" value="1"/>
</dbReference>
<keyword evidence="9" id="KW-0539">Nucleus</keyword>
<dbReference type="AlphaFoldDB" id="L9KKS0"/>
<accession>L9KKS0</accession>
<keyword evidence="6" id="KW-0156">Chromatin regulator</keyword>
<evidence type="ECO:0000313" key="13">
    <source>
        <dbReference type="Proteomes" id="UP000011518"/>
    </source>
</evidence>
<name>L9KKS0_TUPCH</name>
<reference evidence="13" key="1">
    <citation type="submission" date="2012-07" db="EMBL/GenBank/DDBJ databases">
        <title>Genome of the Chinese tree shrew, a rising model animal genetically related to primates.</title>
        <authorList>
            <person name="Zhang G."/>
            <person name="Fan Y."/>
            <person name="Yao Y."/>
            <person name="Huang Z."/>
        </authorList>
    </citation>
    <scope>NUCLEOTIDE SEQUENCE [LARGE SCALE GENOMIC DNA]</scope>
</reference>
<dbReference type="CDD" id="cd10162">
    <property type="entry name" value="ClassIIa_HDAC4_Gln-rich-N"/>
    <property type="match status" value="1"/>
</dbReference>
<dbReference type="PANTHER" id="PTHR45364:SF13">
    <property type="entry name" value="HISTONE DEACETYLASE"/>
    <property type="match status" value="1"/>
</dbReference>
<feature type="compositionally biased region" description="Basic and acidic residues" evidence="10">
    <location>
        <begin position="385"/>
        <end position="417"/>
    </location>
</feature>
<keyword evidence="7" id="KW-0805">Transcription regulation</keyword>
<evidence type="ECO:0000256" key="8">
    <source>
        <dbReference type="ARBA" id="ARBA00023163"/>
    </source>
</evidence>
<evidence type="ECO:0000256" key="10">
    <source>
        <dbReference type="SAM" id="MobiDB-lite"/>
    </source>
</evidence>
<dbReference type="Gene3D" id="6.10.250.1550">
    <property type="match status" value="1"/>
</dbReference>
<keyword evidence="5" id="KW-0378">Hydrolase</keyword>
<proteinExistence type="inferred from homology"/>
<evidence type="ECO:0000256" key="1">
    <source>
        <dbReference type="ARBA" id="ARBA00004123"/>
    </source>
</evidence>
<evidence type="ECO:0000313" key="12">
    <source>
        <dbReference type="EMBL" id="ELW63535.1"/>
    </source>
</evidence>
<protein>
    <recommendedName>
        <fullName evidence="3">histone deacetylase</fullName>
        <ecNumber evidence="3">3.5.1.98</ecNumber>
    </recommendedName>
</protein>
<evidence type="ECO:0000259" key="11">
    <source>
        <dbReference type="Pfam" id="PF12203"/>
    </source>
</evidence>
<reference evidence="13" key="2">
    <citation type="journal article" date="2013" name="Nat. Commun.">
        <title>Genome of the Chinese tree shrew.</title>
        <authorList>
            <person name="Fan Y."/>
            <person name="Huang Z.Y."/>
            <person name="Cao C.C."/>
            <person name="Chen C.S."/>
            <person name="Chen Y.X."/>
            <person name="Fan D.D."/>
            <person name="He J."/>
            <person name="Hou H.L."/>
            <person name="Hu L."/>
            <person name="Hu X.T."/>
            <person name="Jiang X.T."/>
            <person name="Lai R."/>
            <person name="Lang Y.S."/>
            <person name="Liang B."/>
            <person name="Liao S.G."/>
            <person name="Mu D."/>
            <person name="Ma Y.Y."/>
            <person name="Niu Y.Y."/>
            <person name="Sun X.Q."/>
            <person name="Xia J.Q."/>
            <person name="Xiao J."/>
            <person name="Xiong Z.Q."/>
            <person name="Xu L."/>
            <person name="Yang L."/>
            <person name="Zhang Y."/>
            <person name="Zhao W."/>
            <person name="Zhao X.D."/>
            <person name="Zheng Y.T."/>
            <person name="Zhou J.M."/>
            <person name="Zhu Y.B."/>
            <person name="Zhang G.J."/>
            <person name="Wang J."/>
            <person name="Yao Y.G."/>
        </authorList>
    </citation>
    <scope>NUCLEOTIDE SEQUENCE [LARGE SCALE GENOMIC DNA]</scope>
</reference>
<evidence type="ECO:0000256" key="4">
    <source>
        <dbReference type="ARBA" id="ARBA00022491"/>
    </source>
</evidence>
<gene>
    <name evidence="12" type="ORF">TREES_T100020690</name>
</gene>
<feature type="domain" description="Histone deacetylase glutamine rich N-terminal" evidence="11">
    <location>
        <begin position="314"/>
        <end position="404"/>
    </location>
</feature>
<evidence type="ECO:0000256" key="7">
    <source>
        <dbReference type="ARBA" id="ARBA00023015"/>
    </source>
</evidence>
<dbReference type="Proteomes" id="UP000011518">
    <property type="component" value="Unassembled WGS sequence"/>
</dbReference>
<sequence length="577" mass="62884">MKKADGSNTVFTVDVKANVPLVKQAVKTAKVSTLGRAALGMSRPPGLHCVLCRTGEAGEPSLLAARDTTGKVLASAGRTHPSVLLPEANRSCPSPALFGNSMATPCSTSDSGARRASVLHPEHITRPLSVCGTWTVPSVDWLRVRCDILCVSGPCEDTLASGALTSAPGHLPVFAIDPVLSKGPEWRLTIQQFSPTVGYTLYESTQQQPSEPRGVSGRAQHEEPTSWDILCGVFLCLYVHKSTLSTQSGSPIPPRPRQDVPYIRCWDHARCHDWARAARHVLFVDVATARPLQVAPSAVPMDLRLDHQFSLPVAEPALREQQLQQELLALKQKQQIQRQILIAEFQRQHEQLSRQHEAQLHEHIKQQQEMLALKHQQELLEHQRKLERHRQEQELEKQHREQKLQQLKNKEKGKEKVSAVPGLVSIPAMGVDGKQSQGPRKDVCLDPRPSGLWGSTPDRLENPKPGHGRVHGNPVVAALVLALAAVRGWKAEPSGDGGSAALVLALAAVHGRKAEPSGDGGSEQAGRMQPCGLVPQRAVCNLVDWCHGGPRAAMWTGATAGHVQLCELVPRQARHVD</sequence>
<evidence type="ECO:0000256" key="5">
    <source>
        <dbReference type="ARBA" id="ARBA00022801"/>
    </source>
</evidence>
<keyword evidence="13" id="KW-1185">Reference proteome</keyword>
<dbReference type="EMBL" id="KB320773">
    <property type="protein sequence ID" value="ELW63535.1"/>
    <property type="molecule type" value="Genomic_DNA"/>
</dbReference>
<evidence type="ECO:0000256" key="9">
    <source>
        <dbReference type="ARBA" id="ARBA00023242"/>
    </source>
</evidence>
<dbReference type="GO" id="GO:0005634">
    <property type="term" value="C:nucleus"/>
    <property type="evidence" value="ECO:0007669"/>
    <property type="project" value="UniProtKB-SubCell"/>
</dbReference>
<keyword evidence="4" id="KW-0678">Repressor</keyword>
<evidence type="ECO:0000256" key="6">
    <source>
        <dbReference type="ARBA" id="ARBA00022853"/>
    </source>
</evidence>
<dbReference type="STRING" id="246437.L9KKS0"/>
<dbReference type="InterPro" id="IPR024643">
    <property type="entry name" value="Hist_deacetylase_Gln_rich_N"/>
</dbReference>
<organism evidence="12 13">
    <name type="scientific">Tupaia chinensis</name>
    <name type="common">Chinese tree shrew</name>
    <name type="synonym">Tupaia belangeri chinensis</name>
    <dbReference type="NCBI Taxonomy" id="246437"/>
    <lineage>
        <taxon>Eukaryota</taxon>
        <taxon>Metazoa</taxon>
        <taxon>Chordata</taxon>
        <taxon>Craniata</taxon>
        <taxon>Vertebrata</taxon>
        <taxon>Euteleostomi</taxon>
        <taxon>Mammalia</taxon>
        <taxon>Eutheria</taxon>
        <taxon>Euarchontoglires</taxon>
        <taxon>Scandentia</taxon>
        <taxon>Tupaiidae</taxon>
        <taxon>Tupaia</taxon>
    </lineage>
</organism>
<feature type="region of interest" description="Disordered" evidence="10">
    <location>
        <begin position="385"/>
        <end position="458"/>
    </location>
</feature>
<comment type="similarity">
    <text evidence="2">Belongs to the histone deacetylase family. HD type 2 subfamily.</text>
</comment>
<keyword evidence="8" id="KW-0804">Transcription</keyword>
<dbReference type="PANTHER" id="PTHR45364">
    <property type="entry name" value="HISTONE DEACETYLASE 9-RELATED"/>
    <property type="match status" value="1"/>
</dbReference>